<dbReference type="Proteomes" id="UP000054321">
    <property type="component" value="Unassembled WGS sequence"/>
</dbReference>
<evidence type="ECO:0000313" key="3">
    <source>
        <dbReference type="Proteomes" id="UP000054321"/>
    </source>
</evidence>
<dbReference type="EMBL" id="KN832890">
    <property type="protein sequence ID" value="KIM94330.1"/>
    <property type="molecule type" value="Genomic_DNA"/>
</dbReference>
<feature type="region of interest" description="Disordered" evidence="1">
    <location>
        <begin position="299"/>
        <end position="323"/>
    </location>
</feature>
<protein>
    <recommendedName>
        <fullName evidence="4">BZIP domain-containing protein</fullName>
    </recommendedName>
</protein>
<dbReference type="OrthoDB" id="545169at2759"/>
<dbReference type="InParanoid" id="A0A0C3GDU5"/>
<dbReference type="AlphaFoldDB" id="A0A0C3GDU5"/>
<dbReference type="CDD" id="cd14688">
    <property type="entry name" value="bZIP_YAP"/>
    <property type="match status" value="1"/>
</dbReference>
<feature type="non-terminal residue" evidence="2">
    <location>
        <position position="1"/>
    </location>
</feature>
<reference evidence="2 3" key="1">
    <citation type="submission" date="2014-04" db="EMBL/GenBank/DDBJ databases">
        <authorList>
            <consortium name="DOE Joint Genome Institute"/>
            <person name="Kuo A."/>
            <person name="Martino E."/>
            <person name="Perotto S."/>
            <person name="Kohler A."/>
            <person name="Nagy L.G."/>
            <person name="Floudas D."/>
            <person name="Copeland A."/>
            <person name="Barry K.W."/>
            <person name="Cichocki N."/>
            <person name="Veneault-Fourrey C."/>
            <person name="LaButti K."/>
            <person name="Lindquist E.A."/>
            <person name="Lipzen A."/>
            <person name="Lundell T."/>
            <person name="Morin E."/>
            <person name="Murat C."/>
            <person name="Sun H."/>
            <person name="Tunlid A."/>
            <person name="Henrissat B."/>
            <person name="Grigoriev I.V."/>
            <person name="Hibbett D.S."/>
            <person name="Martin F."/>
            <person name="Nordberg H.P."/>
            <person name="Cantor M.N."/>
            <person name="Hua S.X."/>
        </authorList>
    </citation>
    <scope>NUCLEOTIDE SEQUENCE [LARGE SCALE GENOMIC DNA]</scope>
    <source>
        <strain evidence="2 3">Zn</strain>
    </source>
</reference>
<sequence length="369" mass="41511">RRSQVRRAQRTYRLKKEATVRSYMARITSLEARIEEITDSLTELHDIAVRADLEQTHPALYTRLREICCNQAGKADAANLPSLPKTAVSNIAGIEDTAQVCNDDLSHQNLPIFGIVISNEYNDRSISSIPIVNSFHEKDFVRRLHRSSLEHAYRLFLDNHSDPNVTYRMFRLVPVIRDKDRMSPYFQKLVQAGEAEPLEIDCLPFYSIGGAGTHYRRTDEFGLPIYPHNCRLPKRLLGIPPSIKSACKNTTSDEYQNHLRLFGLDGEWFDCQDVEGYLKHMGVALDQSSSFAEIYVTTPSTPTSHSLADGEQNRVSREGSNDTLSKDDGSIVLLKGLVILGRAPGFKRSSVEAAFLSSLTSVAYNTEED</sequence>
<keyword evidence="3" id="KW-1185">Reference proteome</keyword>
<proteinExistence type="predicted"/>
<feature type="compositionally biased region" description="Basic and acidic residues" evidence="1">
    <location>
        <begin position="311"/>
        <end position="323"/>
    </location>
</feature>
<dbReference type="HOGENOM" id="CLU_013452_2_0_1"/>
<dbReference type="PANTHER" id="PTHR40618">
    <property type="entry name" value="B-ZIP TRANSCRIPTION FACTOR (EUROFUNG)-RELATED"/>
    <property type="match status" value="1"/>
</dbReference>
<evidence type="ECO:0008006" key="4">
    <source>
        <dbReference type="Google" id="ProtNLM"/>
    </source>
</evidence>
<evidence type="ECO:0000313" key="2">
    <source>
        <dbReference type="EMBL" id="KIM94330.1"/>
    </source>
</evidence>
<dbReference type="PANTHER" id="PTHR40618:SF1">
    <property type="entry name" value="B-ZIP TRANSCRIPTION FACTOR (EUROFUNG)"/>
    <property type="match status" value="1"/>
</dbReference>
<name>A0A0C3GDU5_OIDMZ</name>
<evidence type="ECO:0000256" key="1">
    <source>
        <dbReference type="SAM" id="MobiDB-lite"/>
    </source>
</evidence>
<accession>A0A0C3GDU5</accession>
<dbReference type="Gene3D" id="1.20.5.170">
    <property type="match status" value="1"/>
</dbReference>
<gene>
    <name evidence="2" type="ORF">OIDMADRAFT_135958</name>
</gene>
<reference evidence="3" key="2">
    <citation type="submission" date="2015-01" db="EMBL/GenBank/DDBJ databases">
        <title>Evolutionary Origins and Diversification of the Mycorrhizal Mutualists.</title>
        <authorList>
            <consortium name="DOE Joint Genome Institute"/>
            <consortium name="Mycorrhizal Genomics Consortium"/>
            <person name="Kohler A."/>
            <person name="Kuo A."/>
            <person name="Nagy L.G."/>
            <person name="Floudas D."/>
            <person name="Copeland A."/>
            <person name="Barry K.W."/>
            <person name="Cichocki N."/>
            <person name="Veneault-Fourrey C."/>
            <person name="LaButti K."/>
            <person name="Lindquist E.A."/>
            <person name="Lipzen A."/>
            <person name="Lundell T."/>
            <person name="Morin E."/>
            <person name="Murat C."/>
            <person name="Riley R."/>
            <person name="Ohm R."/>
            <person name="Sun H."/>
            <person name="Tunlid A."/>
            <person name="Henrissat B."/>
            <person name="Grigoriev I.V."/>
            <person name="Hibbett D.S."/>
            <person name="Martin F."/>
        </authorList>
    </citation>
    <scope>NUCLEOTIDE SEQUENCE [LARGE SCALE GENOMIC DNA]</scope>
    <source>
        <strain evidence="3">Zn</strain>
    </source>
</reference>
<organism evidence="2 3">
    <name type="scientific">Oidiodendron maius (strain Zn)</name>
    <dbReference type="NCBI Taxonomy" id="913774"/>
    <lineage>
        <taxon>Eukaryota</taxon>
        <taxon>Fungi</taxon>
        <taxon>Dikarya</taxon>
        <taxon>Ascomycota</taxon>
        <taxon>Pezizomycotina</taxon>
        <taxon>Leotiomycetes</taxon>
        <taxon>Leotiomycetes incertae sedis</taxon>
        <taxon>Myxotrichaceae</taxon>
        <taxon>Oidiodendron</taxon>
    </lineage>
</organism>
<dbReference type="STRING" id="913774.A0A0C3GDU5"/>